<protein>
    <recommendedName>
        <fullName evidence="2">EGF-like domain-containing protein</fullName>
    </recommendedName>
</protein>
<dbReference type="Proteomes" id="UP000694396">
    <property type="component" value="Unplaced"/>
</dbReference>
<proteinExistence type="predicted"/>
<feature type="domain" description="EGF-like" evidence="2">
    <location>
        <begin position="22"/>
        <end position="60"/>
    </location>
</feature>
<dbReference type="AlphaFoldDB" id="A0A8C3QYI1"/>
<feature type="disulfide bond" evidence="1">
    <location>
        <begin position="50"/>
        <end position="59"/>
    </location>
</feature>
<dbReference type="Pfam" id="PF00008">
    <property type="entry name" value="EGF"/>
    <property type="match status" value="1"/>
</dbReference>
<evidence type="ECO:0000256" key="1">
    <source>
        <dbReference type="PROSITE-ProRule" id="PRU00076"/>
    </source>
</evidence>
<organism evidence="3 4">
    <name type="scientific">Cyanoderma ruficeps</name>
    <name type="common">rufous-capped babbler</name>
    <dbReference type="NCBI Taxonomy" id="181631"/>
    <lineage>
        <taxon>Eukaryota</taxon>
        <taxon>Metazoa</taxon>
        <taxon>Chordata</taxon>
        <taxon>Craniata</taxon>
        <taxon>Vertebrata</taxon>
        <taxon>Euteleostomi</taxon>
        <taxon>Archelosauria</taxon>
        <taxon>Archosauria</taxon>
        <taxon>Dinosauria</taxon>
        <taxon>Saurischia</taxon>
        <taxon>Theropoda</taxon>
        <taxon>Coelurosauria</taxon>
        <taxon>Aves</taxon>
        <taxon>Neognathae</taxon>
        <taxon>Neoaves</taxon>
        <taxon>Telluraves</taxon>
        <taxon>Australaves</taxon>
        <taxon>Passeriformes</taxon>
        <taxon>Sylvioidea</taxon>
        <taxon>Timaliidae</taxon>
        <taxon>Cyanoderma</taxon>
    </lineage>
</organism>
<keyword evidence="1" id="KW-0245">EGF-like domain</keyword>
<name>A0A8C3QYI1_9PASS</name>
<comment type="caution">
    <text evidence="1">Lacks conserved residue(s) required for the propagation of feature annotation.</text>
</comment>
<reference evidence="3" key="1">
    <citation type="submission" date="2025-08" db="UniProtKB">
        <authorList>
            <consortium name="Ensembl"/>
        </authorList>
    </citation>
    <scope>IDENTIFICATION</scope>
</reference>
<keyword evidence="1" id="KW-1015">Disulfide bond</keyword>
<evidence type="ECO:0000259" key="2">
    <source>
        <dbReference type="PROSITE" id="PS50026"/>
    </source>
</evidence>
<dbReference type="Ensembl" id="ENSCRFT00000012956.1">
    <property type="protein sequence ID" value="ENSCRFP00000012526.1"/>
    <property type="gene ID" value="ENSCRFG00000009713.1"/>
</dbReference>
<evidence type="ECO:0000313" key="4">
    <source>
        <dbReference type="Proteomes" id="UP000694396"/>
    </source>
</evidence>
<dbReference type="Gene3D" id="2.10.25.10">
    <property type="entry name" value="Laminin"/>
    <property type="match status" value="1"/>
</dbReference>
<dbReference type="CDD" id="cd00054">
    <property type="entry name" value="EGF_CA"/>
    <property type="match status" value="1"/>
</dbReference>
<dbReference type="SUPFAM" id="SSF57196">
    <property type="entry name" value="EGF/Laminin"/>
    <property type="match status" value="1"/>
</dbReference>
<evidence type="ECO:0000313" key="3">
    <source>
        <dbReference type="Ensembl" id="ENSCRFP00000012526.1"/>
    </source>
</evidence>
<sequence>KKLPPLMSFADGMNLRQPHFMGRKIRETQFCGNGGICLSGLNDNFYSCECPEGFTDPNCSSLVEVGKQTKPPPRGYTQ</sequence>
<feature type="disulfide bond" evidence="1">
    <location>
        <begin position="31"/>
        <end position="48"/>
    </location>
</feature>
<reference evidence="3" key="2">
    <citation type="submission" date="2025-09" db="UniProtKB">
        <authorList>
            <consortium name="Ensembl"/>
        </authorList>
    </citation>
    <scope>IDENTIFICATION</scope>
</reference>
<dbReference type="InterPro" id="IPR000742">
    <property type="entry name" value="EGF"/>
</dbReference>
<dbReference type="PROSITE" id="PS01186">
    <property type="entry name" value="EGF_2"/>
    <property type="match status" value="1"/>
</dbReference>
<keyword evidence="4" id="KW-1185">Reference proteome</keyword>
<accession>A0A8C3QYI1</accession>
<dbReference type="PROSITE" id="PS50026">
    <property type="entry name" value="EGF_3"/>
    <property type="match status" value="1"/>
</dbReference>